<comment type="similarity">
    <text evidence="2">Belongs to the TMEM234 family.</text>
</comment>
<keyword evidence="3" id="KW-0812">Transmembrane</keyword>
<keyword evidence="6" id="KW-0732">Signal</keyword>
<organism evidence="7 8">
    <name type="scientific">Nematostella vectensis</name>
    <name type="common">Starlet sea anemone</name>
    <dbReference type="NCBI Taxonomy" id="45351"/>
    <lineage>
        <taxon>Eukaryota</taxon>
        <taxon>Metazoa</taxon>
        <taxon>Cnidaria</taxon>
        <taxon>Anthozoa</taxon>
        <taxon>Hexacorallia</taxon>
        <taxon>Actiniaria</taxon>
        <taxon>Edwardsiidae</taxon>
        <taxon>Nematostella</taxon>
    </lineage>
</organism>
<dbReference type="Proteomes" id="UP000001593">
    <property type="component" value="Unassembled WGS sequence"/>
</dbReference>
<evidence type="ECO:0000256" key="3">
    <source>
        <dbReference type="ARBA" id="ARBA00022692"/>
    </source>
</evidence>
<feature type="chain" id="PRO_5002714337" description="Transmembrane protein 234 homolog" evidence="6">
    <location>
        <begin position="25"/>
        <end position="131"/>
    </location>
</feature>
<evidence type="ECO:0000256" key="1">
    <source>
        <dbReference type="ARBA" id="ARBA00004141"/>
    </source>
</evidence>
<dbReference type="PANTHER" id="PTHR28668:SF1">
    <property type="entry name" value="TRANSMEMBRANE PROTEIN 234"/>
    <property type="match status" value="1"/>
</dbReference>
<evidence type="ECO:0000313" key="8">
    <source>
        <dbReference type="Proteomes" id="UP000001593"/>
    </source>
</evidence>
<dbReference type="PANTHER" id="PTHR28668">
    <property type="entry name" value="TRANSMEMBRANE PROTEIN 234"/>
    <property type="match status" value="1"/>
</dbReference>
<gene>
    <name evidence="7" type="ORF">NEMVEDRAFT_v1g115981</name>
</gene>
<dbReference type="Gene3D" id="1.10.3730.20">
    <property type="match status" value="1"/>
</dbReference>
<reference evidence="7 8" key="1">
    <citation type="journal article" date="2007" name="Science">
        <title>Sea anemone genome reveals ancestral eumetazoan gene repertoire and genomic organization.</title>
        <authorList>
            <person name="Putnam N.H."/>
            <person name="Srivastava M."/>
            <person name="Hellsten U."/>
            <person name="Dirks B."/>
            <person name="Chapman J."/>
            <person name="Salamov A."/>
            <person name="Terry A."/>
            <person name="Shapiro H."/>
            <person name="Lindquist E."/>
            <person name="Kapitonov V.V."/>
            <person name="Jurka J."/>
            <person name="Genikhovich G."/>
            <person name="Grigoriev I.V."/>
            <person name="Lucas S.M."/>
            <person name="Steele R.E."/>
            <person name="Finnerty J.R."/>
            <person name="Technau U."/>
            <person name="Martindale M.Q."/>
            <person name="Rokhsar D.S."/>
        </authorList>
    </citation>
    <scope>NUCLEOTIDE SEQUENCE [LARGE SCALE GENOMIC DNA]</scope>
    <source>
        <strain evidence="8">CH2 X CH6</strain>
    </source>
</reference>
<dbReference type="OMA" id="LGEWYAE"/>
<name>A7SF34_NEMVE</name>
<evidence type="ECO:0000313" key="7">
    <source>
        <dbReference type="EMBL" id="EDO37684.1"/>
    </source>
</evidence>
<keyword evidence="5" id="KW-0472">Membrane</keyword>
<sequence>MCFLSKGNALSLLGVALLWGVTNPFIKKGSAGIEDVKGKGAIRQFLAEIRYLIFNWKYMVPFLLNQSGSVLFYLTLGSADLSLAVPITNSLTFIMTTLTGRILGEESCKTETYIGMLLVVGGVSLCVMDKT</sequence>
<dbReference type="InParanoid" id="A7SF34"/>
<evidence type="ECO:0008006" key="9">
    <source>
        <dbReference type="Google" id="ProtNLM"/>
    </source>
</evidence>
<dbReference type="KEGG" id="nve:5509223"/>
<dbReference type="OrthoDB" id="43458at2759"/>
<dbReference type="AlphaFoldDB" id="A7SF34"/>
<accession>A7SF34</accession>
<protein>
    <recommendedName>
        <fullName evidence="9">Transmembrane protein 234 homolog</fullName>
    </recommendedName>
</protein>
<dbReference type="SUPFAM" id="SSF103481">
    <property type="entry name" value="Multidrug resistance efflux transporter EmrE"/>
    <property type="match status" value="1"/>
</dbReference>
<dbReference type="STRING" id="45351.A7SF34"/>
<comment type="subcellular location">
    <subcellularLocation>
        <location evidence="1">Membrane</location>
        <topology evidence="1">Multi-pass membrane protein</topology>
    </subcellularLocation>
</comment>
<dbReference type="HOGENOM" id="CLU_108086_2_0_1"/>
<dbReference type="Pfam" id="PF10639">
    <property type="entry name" value="TMEM234"/>
    <property type="match status" value="1"/>
</dbReference>
<evidence type="ECO:0000256" key="2">
    <source>
        <dbReference type="ARBA" id="ARBA00005977"/>
    </source>
</evidence>
<dbReference type="eggNOG" id="KOG4831">
    <property type="taxonomic scope" value="Eukaryota"/>
</dbReference>
<dbReference type="InterPro" id="IPR018908">
    <property type="entry name" value="TMEM234"/>
</dbReference>
<evidence type="ECO:0000256" key="6">
    <source>
        <dbReference type="SAM" id="SignalP"/>
    </source>
</evidence>
<proteinExistence type="inferred from homology"/>
<dbReference type="PhylomeDB" id="A7SF34"/>
<dbReference type="GO" id="GO:0016020">
    <property type="term" value="C:membrane"/>
    <property type="evidence" value="ECO:0007669"/>
    <property type="project" value="UniProtKB-SubCell"/>
</dbReference>
<keyword evidence="4" id="KW-1133">Transmembrane helix</keyword>
<feature type="signal peptide" evidence="6">
    <location>
        <begin position="1"/>
        <end position="24"/>
    </location>
</feature>
<evidence type="ECO:0000256" key="4">
    <source>
        <dbReference type="ARBA" id="ARBA00022989"/>
    </source>
</evidence>
<keyword evidence="8" id="KW-1185">Reference proteome</keyword>
<dbReference type="InterPro" id="IPR037185">
    <property type="entry name" value="EmrE-like"/>
</dbReference>
<evidence type="ECO:0000256" key="5">
    <source>
        <dbReference type="ARBA" id="ARBA00023136"/>
    </source>
</evidence>
<dbReference type="EMBL" id="DS469641">
    <property type="protein sequence ID" value="EDO37684.1"/>
    <property type="molecule type" value="Genomic_DNA"/>
</dbReference>